<proteinExistence type="predicted"/>
<dbReference type="Proteomes" id="UP000006177">
    <property type="component" value="Chromosome"/>
</dbReference>
<dbReference type="STRING" id="1048260.LFML04_1680"/>
<name>J9ZE14_LEPFM</name>
<dbReference type="PATRIC" id="fig|1048260.3.peg.1799"/>
<reference evidence="1 2" key="1">
    <citation type="journal article" date="2011" name="J. Microbiol.">
        <title>Complete genome of Leptospirillum ferriphilum ML-04 provides insight into its physiology and environmental adaptation.</title>
        <authorList>
            <person name="Mi S."/>
            <person name="Song J."/>
            <person name="Lin J."/>
            <person name="Che Y."/>
            <person name="Zheng H."/>
            <person name="Lin J."/>
        </authorList>
    </citation>
    <scope>NUCLEOTIDE SEQUENCE [LARGE SCALE GENOMIC DNA]</scope>
    <source>
        <strain evidence="1 2">ML-04</strain>
    </source>
</reference>
<gene>
    <name evidence="1" type="ordered locus">LFML04_1680</name>
</gene>
<dbReference type="RefSeq" id="WP_014961387.1">
    <property type="nucleotide sequence ID" value="NC_018649.1"/>
</dbReference>
<sequence length="138" mass="15479">MEAYALHPLRSRSTGAEWLPGQKVEAPEEKLLAWAEKGLVRIENDEDPSSRLFSNGKPTGATIADPPLIRVYAWCLVNLRFGPILSPPTNLPKAAAECQLSIGEARDAFRKLLHDGDLLVEQDRRTRTDIFYLAPIKW</sequence>
<protein>
    <submittedName>
        <fullName evidence="1">Uncharacterized protein</fullName>
    </submittedName>
</protein>
<accession>J9ZE14</accession>
<dbReference type="HOGENOM" id="CLU_1852712_0_0_0"/>
<dbReference type="AlphaFoldDB" id="J9ZE14"/>
<evidence type="ECO:0000313" key="1">
    <source>
        <dbReference type="EMBL" id="AFS53882.1"/>
    </source>
</evidence>
<evidence type="ECO:0000313" key="2">
    <source>
        <dbReference type="Proteomes" id="UP000006177"/>
    </source>
</evidence>
<dbReference type="KEGG" id="lfi:LFML04_1680"/>
<dbReference type="EMBL" id="CP002919">
    <property type="protein sequence ID" value="AFS53882.1"/>
    <property type="molecule type" value="Genomic_DNA"/>
</dbReference>
<organism evidence="1 2">
    <name type="scientific">Leptospirillum ferriphilum (strain ML-04)</name>
    <dbReference type="NCBI Taxonomy" id="1048260"/>
    <lineage>
        <taxon>Bacteria</taxon>
        <taxon>Pseudomonadati</taxon>
        <taxon>Nitrospirota</taxon>
        <taxon>Nitrospiria</taxon>
        <taxon>Nitrospirales</taxon>
        <taxon>Nitrospiraceae</taxon>
        <taxon>Leptospirillum</taxon>
    </lineage>
</organism>